<dbReference type="RefSeq" id="WP_264224194.1">
    <property type="nucleotide sequence ID" value="NZ_CP107716.1"/>
</dbReference>
<dbReference type="PANTHER" id="PTHR33406:SF12">
    <property type="entry name" value="BLR2997 PROTEIN"/>
    <property type="match status" value="1"/>
</dbReference>
<feature type="transmembrane region" description="Helical" evidence="6">
    <location>
        <begin position="403"/>
        <end position="421"/>
    </location>
</feature>
<keyword evidence="3 6" id="KW-0812">Transmembrane</keyword>
<evidence type="ECO:0000256" key="1">
    <source>
        <dbReference type="ARBA" id="ARBA00004651"/>
    </source>
</evidence>
<evidence type="ECO:0000256" key="4">
    <source>
        <dbReference type="ARBA" id="ARBA00022989"/>
    </source>
</evidence>
<dbReference type="InterPro" id="IPR001036">
    <property type="entry name" value="Acrflvin-R"/>
</dbReference>
<feature type="transmembrane region" description="Helical" evidence="6">
    <location>
        <begin position="244"/>
        <end position="268"/>
    </location>
</feature>
<dbReference type="InterPro" id="IPR004869">
    <property type="entry name" value="MMPL_dom"/>
</dbReference>
<feature type="transmembrane region" description="Helical" evidence="6">
    <location>
        <begin position="219"/>
        <end position="237"/>
    </location>
</feature>
<protein>
    <submittedName>
        <fullName evidence="8">Efflux RND transporter permease subunit</fullName>
    </submittedName>
</protein>
<evidence type="ECO:0000256" key="3">
    <source>
        <dbReference type="ARBA" id="ARBA00022692"/>
    </source>
</evidence>
<keyword evidence="4 6" id="KW-1133">Transmembrane helix</keyword>
<evidence type="ECO:0000256" key="6">
    <source>
        <dbReference type="SAM" id="Phobius"/>
    </source>
</evidence>
<keyword evidence="2" id="KW-1003">Cell membrane</keyword>
<dbReference type="EMBL" id="CP107716">
    <property type="protein sequence ID" value="UYQ70502.1"/>
    <property type="molecule type" value="Genomic_DNA"/>
</dbReference>
<keyword evidence="5 6" id="KW-0472">Membrane</keyword>
<feature type="domain" description="SSD" evidence="7">
    <location>
        <begin position="243"/>
        <end position="369"/>
    </location>
</feature>
<evidence type="ECO:0000259" key="7">
    <source>
        <dbReference type="PROSITE" id="PS50156"/>
    </source>
</evidence>
<reference evidence="8" key="1">
    <citation type="submission" date="2022-10" db="EMBL/GenBank/DDBJ databases">
        <title>YIM 151497 complete genome.</title>
        <authorList>
            <person name="Chen X."/>
        </authorList>
    </citation>
    <scope>NUCLEOTIDE SEQUENCE</scope>
    <source>
        <strain evidence="8">YIM 151497</strain>
    </source>
</reference>
<name>A0ABY6IIS7_9HYPH</name>
<dbReference type="Pfam" id="PF03176">
    <property type="entry name" value="MMPL"/>
    <property type="match status" value="1"/>
</dbReference>
<feature type="transmembrane region" description="Helical" evidence="6">
    <location>
        <begin position="580"/>
        <end position="601"/>
    </location>
</feature>
<dbReference type="SUPFAM" id="SSF82866">
    <property type="entry name" value="Multidrug efflux transporter AcrB transmembrane domain"/>
    <property type="match status" value="2"/>
</dbReference>
<evidence type="ECO:0000313" key="8">
    <source>
        <dbReference type="EMBL" id="UYQ70502.1"/>
    </source>
</evidence>
<organism evidence="8 9">
    <name type="scientific">Pelagibacterium flavum</name>
    <dbReference type="NCBI Taxonomy" id="2984530"/>
    <lineage>
        <taxon>Bacteria</taxon>
        <taxon>Pseudomonadati</taxon>
        <taxon>Pseudomonadota</taxon>
        <taxon>Alphaproteobacteria</taxon>
        <taxon>Hyphomicrobiales</taxon>
        <taxon>Devosiaceae</taxon>
        <taxon>Pelagibacterium</taxon>
    </lineage>
</organism>
<proteinExistence type="predicted"/>
<accession>A0ABY6IIS7</accession>
<dbReference type="PROSITE" id="PS50156">
    <property type="entry name" value="SSD"/>
    <property type="match status" value="2"/>
</dbReference>
<dbReference type="InterPro" id="IPR050545">
    <property type="entry name" value="Mycobact_MmpL"/>
</dbReference>
<comment type="subcellular location">
    <subcellularLocation>
        <location evidence="1">Cell membrane</location>
        <topology evidence="1">Multi-pass membrane protein</topology>
    </subcellularLocation>
</comment>
<feature type="domain" description="SSD" evidence="7">
    <location>
        <begin position="598"/>
        <end position="735"/>
    </location>
</feature>
<dbReference type="InterPro" id="IPR000731">
    <property type="entry name" value="SSD"/>
</dbReference>
<gene>
    <name evidence="8" type="ORF">OF122_10440</name>
</gene>
<sequence length="752" mass="81266">MSIGFGLERLGLLTLRFPRIVAVAVLAFTVLCTFQLTKFNIDGDLLRLYRGSGIEYDRYIALTENFGTFENDVYLLVRSDKLTDPEVLEELRFLGFELELNEFAAGTMSPFSLRRPAEGGTSVPAVPEGMETSEQVAEALTDLRTNDPLMSNLILADNTGMVMIMFPAPQTMAELGEDTMLASLRELMTAYESEDIHIELTGPAIWKEEVLNASRFDQLLFMVAGVALGFLTALFSFRTFWGALIATLTPVVTAFWVTGMTILAFGSFTFLTNIISALVLVIAFAESMYFCLYWMRTGNTGVDQRAALVETVRKVSPACALTAITTIIACTSLALAPGQGLREFAISGALGMALAFLALVTFLPLSLLFAMRLGFRMRKTPSVALTAPIPLVRRIAHVAPRGAALAAILVAGLLLIPHFLLEPHFKFQDFLPRGSDAIATSDQIDAGVGGVAPVYIRIPLEGGLTEMTDGDFATVERVHQIAENNFGAGKVISAASFRHYSELGFSRERIFEAVGPFLRQRFVTDDGMQALITAFSPTSENAQQTVALVESMRAELASAGIEGAEISGFRVLTAYASLDMIGTLQISLMLAIALSVVLIGIAFRSWKLALVSVIPNSLPILLTELFLYSSGIQLQLTTVISLTIAFGIAVDDTIHFLAHYARARERGETIAQAVDTTLDRVGPALIATTLILIAGCAVVTVSVLPQVALFGFLTVITLLAALIGDLIVLPALLIGGGMVFARWSERKNEIPA</sequence>
<feature type="transmembrane region" description="Helical" evidence="6">
    <location>
        <begin position="315"/>
        <end position="338"/>
    </location>
</feature>
<feature type="transmembrane region" description="Helical" evidence="6">
    <location>
        <begin position="710"/>
        <end position="741"/>
    </location>
</feature>
<dbReference type="Gene3D" id="1.20.1640.10">
    <property type="entry name" value="Multidrug efflux transporter AcrB transmembrane domain"/>
    <property type="match status" value="2"/>
</dbReference>
<feature type="transmembrane region" description="Helical" evidence="6">
    <location>
        <begin position="608"/>
        <end position="628"/>
    </location>
</feature>
<feature type="transmembrane region" description="Helical" evidence="6">
    <location>
        <begin position="344"/>
        <end position="370"/>
    </location>
</feature>
<feature type="transmembrane region" description="Helical" evidence="6">
    <location>
        <begin position="274"/>
        <end position="295"/>
    </location>
</feature>
<dbReference type="Pfam" id="PF00873">
    <property type="entry name" value="ACR_tran"/>
    <property type="match status" value="1"/>
</dbReference>
<evidence type="ECO:0000256" key="2">
    <source>
        <dbReference type="ARBA" id="ARBA00022475"/>
    </source>
</evidence>
<feature type="transmembrane region" description="Helical" evidence="6">
    <location>
        <begin position="681"/>
        <end position="704"/>
    </location>
</feature>
<feature type="transmembrane region" description="Helical" evidence="6">
    <location>
        <begin position="20"/>
        <end position="41"/>
    </location>
</feature>
<feature type="transmembrane region" description="Helical" evidence="6">
    <location>
        <begin position="634"/>
        <end position="660"/>
    </location>
</feature>
<keyword evidence="9" id="KW-1185">Reference proteome</keyword>
<dbReference type="PANTHER" id="PTHR33406">
    <property type="entry name" value="MEMBRANE PROTEIN MJ1562-RELATED"/>
    <property type="match status" value="1"/>
</dbReference>
<dbReference type="Proteomes" id="UP001163882">
    <property type="component" value="Chromosome"/>
</dbReference>
<evidence type="ECO:0000256" key="5">
    <source>
        <dbReference type="ARBA" id="ARBA00023136"/>
    </source>
</evidence>
<evidence type="ECO:0000313" key="9">
    <source>
        <dbReference type="Proteomes" id="UP001163882"/>
    </source>
</evidence>